<dbReference type="GO" id="GO:0042054">
    <property type="term" value="F:histone methyltransferase activity"/>
    <property type="evidence" value="ECO:0007669"/>
    <property type="project" value="InterPro"/>
</dbReference>
<keyword evidence="3" id="KW-0158">Chromosome</keyword>
<dbReference type="Pfam" id="PF00856">
    <property type="entry name" value="SET"/>
    <property type="match status" value="1"/>
</dbReference>
<dbReference type="Gene3D" id="3.30.40.10">
    <property type="entry name" value="Zinc/RING finger domain, C3HC4 (zinc finger)"/>
    <property type="match status" value="1"/>
</dbReference>
<evidence type="ECO:0000313" key="14">
    <source>
        <dbReference type="EnsemblPlants" id="Kaladp0011s0240.1.v1.1"/>
    </source>
</evidence>
<evidence type="ECO:0000256" key="7">
    <source>
        <dbReference type="ARBA" id="ARBA00022723"/>
    </source>
</evidence>
<evidence type="ECO:0000256" key="3">
    <source>
        <dbReference type="ARBA" id="ARBA00022454"/>
    </source>
</evidence>
<keyword evidence="7" id="KW-0479">Metal-binding</keyword>
<organism evidence="14 15">
    <name type="scientific">Kalanchoe fedtschenkoi</name>
    <name type="common">Lavender scallops</name>
    <name type="synonym">South American air plant</name>
    <dbReference type="NCBI Taxonomy" id="63787"/>
    <lineage>
        <taxon>Eukaryota</taxon>
        <taxon>Viridiplantae</taxon>
        <taxon>Streptophyta</taxon>
        <taxon>Embryophyta</taxon>
        <taxon>Tracheophyta</taxon>
        <taxon>Spermatophyta</taxon>
        <taxon>Magnoliopsida</taxon>
        <taxon>eudicotyledons</taxon>
        <taxon>Gunneridae</taxon>
        <taxon>Pentapetalae</taxon>
        <taxon>Saxifragales</taxon>
        <taxon>Crassulaceae</taxon>
        <taxon>Kalanchoe</taxon>
    </lineage>
</organism>
<dbReference type="SMART" id="SM00570">
    <property type="entry name" value="AWS"/>
    <property type="match status" value="1"/>
</dbReference>
<sequence length="484" mass="54496">MTMPELEIGLPEANVEADCLSNSKSPSDLLKADTVMCPNADDVAVNGDSCVCDVNQSSTSSIAHGNGSEPEVQVGEKIVGSVEGRGMAVASGLWKSERFLPFLVGSPKLDACLICQQFICPGEEVSCSAHNCRGAYHLHCAKKKFRFSNTKKFKCPQHACPICRKAVDWQCIYCPMASHDKCAPWPEAVIHIPNQPKKAICWRHPSHWWEDELETWATEYEDIFRRLRLPCIEEEFKINMAWKDEEGPKVEPPQFLHIKKNIYIVKKKRDNVNDGLGCANCHPSCSENCVCRVQYVSCSRACRCSAACTNKPFRKEKKIKIIQTEHCGWGVESVGSIDKGEFIIEYIGEVIDDALCEKRLWDMKDRGTQNFYMCEISKDFTIDATFKGNASRFLNHSCDPNCLLEKWQVDGETRVGIFAGRSIKAGEQLTYDYRFVQFGPEVKCKCGSSKCQGYLGMKRKNVKIGFSWGVKRRRSKTVCLAVVT</sequence>
<dbReference type="PROSITE" id="PS50868">
    <property type="entry name" value="POST_SET"/>
    <property type="match status" value="1"/>
</dbReference>
<dbReference type="InterPro" id="IPR047893">
    <property type="entry name" value="ASHR3-like_SET"/>
</dbReference>
<evidence type="ECO:0000256" key="2">
    <source>
        <dbReference type="ARBA" id="ARBA00004286"/>
    </source>
</evidence>
<reference evidence="14" key="1">
    <citation type="submission" date="2021-01" db="UniProtKB">
        <authorList>
            <consortium name="EnsemblPlants"/>
        </authorList>
    </citation>
    <scope>IDENTIFICATION</scope>
</reference>
<protein>
    <submittedName>
        <fullName evidence="14">Uncharacterized protein</fullName>
    </submittedName>
</protein>
<dbReference type="GO" id="GO:0005634">
    <property type="term" value="C:nucleus"/>
    <property type="evidence" value="ECO:0007669"/>
    <property type="project" value="UniProtKB-SubCell"/>
</dbReference>
<dbReference type="OMA" id="KCHCGAP"/>
<name>A0A7N0SWX1_KALFE</name>
<dbReference type="InterPro" id="IPR006560">
    <property type="entry name" value="AWS_dom"/>
</dbReference>
<keyword evidence="5" id="KW-0808">Transferase</keyword>
<feature type="domain" description="Post-SET" evidence="12">
    <location>
        <begin position="440"/>
        <end position="456"/>
    </location>
</feature>
<evidence type="ECO:0000313" key="15">
    <source>
        <dbReference type="Proteomes" id="UP000594263"/>
    </source>
</evidence>
<dbReference type="InterPro" id="IPR001965">
    <property type="entry name" value="Znf_PHD"/>
</dbReference>
<dbReference type="AlphaFoldDB" id="A0A7N0SWX1"/>
<keyword evidence="6" id="KW-0949">S-adenosyl-L-methionine</keyword>
<dbReference type="SUPFAM" id="SSF82199">
    <property type="entry name" value="SET domain"/>
    <property type="match status" value="1"/>
</dbReference>
<dbReference type="PANTHER" id="PTHR22884">
    <property type="entry name" value="SET DOMAIN PROTEINS"/>
    <property type="match status" value="1"/>
</dbReference>
<keyword evidence="10" id="KW-0539">Nucleus</keyword>
<dbReference type="InterPro" id="IPR025787">
    <property type="entry name" value="Hist-Lys_N-MeTrfase_SET2_plant"/>
</dbReference>
<dbReference type="GO" id="GO:0032259">
    <property type="term" value="P:methylation"/>
    <property type="evidence" value="ECO:0007669"/>
    <property type="project" value="UniProtKB-KW"/>
</dbReference>
<dbReference type="Gene3D" id="2.170.270.10">
    <property type="entry name" value="SET domain"/>
    <property type="match status" value="1"/>
</dbReference>
<dbReference type="InterPro" id="IPR050777">
    <property type="entry name" value="SET2_Histone-Lys_MeTrsfase"/>
</dbReference>
<evidence type="ECO:0000256" key="4">
    <source>
        <dbReference type="ARBA" id="ARBA00022603"/>
    </source>
</evidence>
<dbReference type="SMART" id="SM00249">
    <property type="entry name" value="PHD"/>
    <property type="match status" value="1"/>
</dbReference>
<dbReference type="InterPro" id="IPR046341">
    <property type="entry name" value="SET_dom_sf"/>
</dbReference>
<dbReference type="Proteomes" id="UP000594263">
    <property type="component" value="Unplaced"/>
</dbReference>
<keyword evidence="15" id="KW-1185">Reference proteome</keyword>
<comment type="subcellular location">
    <subcellularLocation>
        <location evidence="2">Chromosome</location>
    </subcellularLocation>
    <subcellularLocation>
        <location evidence="1">Nucleus</location>
    </subcellularLocation>
</comment>
<dbReference type="InterPro" id="IPR003616">
    <property type="entry name" value="Post-SET_dom"/>
</dbReference>
<evidence type="ECO:0000256" key="10">
    <source>
        <dbReference type="ARBA" id="ARBA00023242"/>
    </source>
</evidence>
<dbReference type="SMART" id="SM00317">
    <property type="entry name" value="SET"/>
    <property type="match status" value="1"/>
</dbReference>
<dbReference type="EnsemblPlants" id="Kaladp0011s0240.1.v1.1">
    <property type="protein sequence ID" value="Kaladp0011s0240.1.v1.1"/>
    <property type="gene ID" value="Kaladp0011s0240.v1.1"/>
</dbReference>
<dbReference type="Gramene" id="Kaladp0011s0240.1.v1.1">
    <property type="protein sequence ID" value="Kaladp0011s0240.1.v1.1"/>
    <property type="gene ID" value="Kaladp0011s0240.v1.1"/>
</dbReference>
<evidence type="ECO:0000256" key="6">
    <source>
        <dbReference type="ARBA" id="ARBA00022691"/>
    </source>
</evidence>
<evidence type="ECO:0000256" key="8">
    <source>
        <dbReference type="ARBA" id="ARBA00022771"/>
    </source>
</evidence>
<dbReference type="GO" id="GO:0008270">
    <property type="term" value="F:zinc ion binding"/>
    <property type="evidence" value="ECO:0007669"/>
    <property type="project" value="UniProtKB-KW"/>
</dbReference>
<proteinExistence type="predicted"/>
<evidence type="ECO:0000256" key="1">
    <source>
        <dbReference type="ARBA" id="ARBA00004123"/>
    </source>
</evidence>
<dbReference type="FunFam" id="2.170.270.10:FF:000043">
    <property type="entry name" value="Histone-lysine N-methyltransferase"/>
    <property type="match status" value="1"/>
</dbReference>
<feature type="domain" description="AWS" evidence="13">
    <location>
        <begin position="274"/>
        <end position="317"/>
    </location>
</feature>
<dbReference type="PROSITE" id="PS51578">
    <property type="entry name" value="SAM_MT43_SET2_2"/>
    <property type="match status" value="1"/>
</dbReference>
<evidence type="ECO:0000259" key="13">
    <source>
        <dbReference type="PROSITE" id="PS51215"/>
    </source>
</evidence>
<accession>A0A7N0SWX1</accession>
<dbReference type="PROSITE" id="PS51215">
    <property type="entry name" value="AWS"/>
    <property type="match status" value="1"/>
</dbReference>
<evidence type="ECO:0000256" key="5">
    <source>
        <dbReference type="ARBA" id="ARBA00022679"/>
    </source>
</evidence>
<keyword evidence="8" id="KW-0863">Zinc-finger</keyword>
<feature type="domain" description="SET" evidence="11">
    <location>
        <begin position="317"/>
        <end position="434"/>
    </location>
</feature>
<evidence type="ECO:0000256" key="9">
    <source>
        <dbReference type="ARBA" id="ARBA00022833"/>
    </source>
</evidence>
<evidence type="ECO:0000259" key="11">
    <source>
        <dbReference type="PROSITE" id="PS50280"/>
    </source>
</evidence>
<keyword evidence="9" id="KW-0862">Zinc</keyword>
<dbReference type="InterPro" id="IPR001214">
    <property type="entry name" value="SET_dom"/>
</dbReference>
<dbReference type="InterPro" id="IPR013083">
    <property type="entry name" value="Znf_RING/FYVE/PHD"/>
</dbReference>
<dbReference type="PROSITE" id="PS50280">
    <property type="entry name" value="SET"/>
    <property type="match status" value="1"/>
</dbReference>
<dbReference type="GO" id="GO:0000785">
    <property type="term" value="C:chromatin"/>
    <property type="evidence" value="ECO:0007669"/>
    <property type="project" value="EnsemblPlants"/>
</dbReference>
<dbReference type="CDD" id="cd19175">
    <property type="entry name" value="SET_ASHR3-like"/>
    <property type="match status" value="1"/>
</dbReference>
<evidence type="ECO:0000259" key="12">
    <source>
        <dbReference type="PROSITE" id="PS50868"/>
    </source>
</evidence>
<keyword evidence="4" id="KW-0489">Methyltransferase</keyword>